<dbReference type="EMBL" id="JAGYWB010000014">
    <property type="protein sequence ID" value="KAI0498498.1"/>
    <property type="molecule type" value="Genomic_DNA"/>
</dbReference>
<evidence type="ECO:0000313" key="3">
    <source>
        <dbReference type="Proteomes" id="UP000829196"/>
    </source>
</evidence>
<protein>
    <submittedName>
        <fullName evidence="2">Uncharacterized protein</fullName>
    </submittedName>
</protein>
<keyword evidence="1" id="KW-0472">Membrane</keyword>
<accession>A0A8T3AQY6</accession>
<keyword evidence="1" id="KW-0812">Transmembrane</keyword>
<sequence>MFLGWVSLRGQLRINHVANHPFWDASGWIPILKKKKKEKKRMVLYLFSFTVSVKVLSIVYGVIVLHSIPIPYSIF</sequence>
<reference evidence="2" key="1">
    <citation type="journal article" date="2022" name="Front. Genet.">
        <title>Chromosome-Scale Assembly of the Dendrobium nobile Genome Provides Insights Into the Molecular Mechanism of the Biosynthesis of the Medicinal Active Ingredient of Dendrobium.</title>
        <authorList>
            <person name="Xu Q."/>
            <person name="Niu S.-C."/>
            <person name="Li K.-L."/>
            <person name="Zheng P.-J."/>
            <person name="Zhang X.-J."/>
            <person name="Jia Y."/>
            <person name="Liu Y."/>
            <person name="Niu Y.-X."/>
            <person name="Yu L.-H."/>
            <person name="Chen D.-F."/>
            <person name="Zhang G.-Q."/>
        </authorList>
    </citation>
    <scope>NUCLEOTIDE SEQUENCE</scope>
    <source>
        <tissue evidence="2">Leaf</tissue>
    </source>
</reference>
<gene>
    <name evidence="2" type="ORF">KFK09_019386</name>
</gene>
<organism evidence="2 3">
    <name type="scientific">Dendrobium nobile</name>
    <name type="common">Orchid</name>
    <dbReference type="NCBI Taxonomy" id="94219"/>
    <lineage>
        <taxon>Eukaryota</taxon>
        <taxon>Viridiplantae</taxon>
        <taxon>Streptophyta</taxon>
        <taxon>Embryophyta</taxon>
        <taxon>Tracheophyta</taxon>
        <taxon>Spermatophyta</taxon>
        <taxon>Magnoliopsida</taxon>
        <taxon>Liliopsida</taxon>
        <taxon>Asparagales</taxon>
        <taxon>Orchidaceae</taxon>
        <taxon>Epidendroideae</taxon>
        <taxon>Malaxideae</taxon>
        <taxon>Dendrobiinae</taxon>
        <taxon>Dendrobium</taxon>
    </lineage>
</organism>
<proteinExistence type="predicted"/>
<evidence type="ECO:0000313" key="2">
    <source>
        <dbReference type="EMBL" id="KAI0498498.1"/>
    </source>
</evidence>
<comment type="caution">
    <text evidence="2">The sequence shown here is derived from an EMBL/GenBank/DDBJ whole genome shotgun (WGS) entry which is preliminary data.</text>
</comment>
<dbReference type="AlphaFoldDB" id="A0A8T3AQY6"/>
<feature type="transmembrane region" description="Helical" evidence="1">
    <location>
        <begin position="43"/>
        <end position="68"/>
    </location>
</feature>
<keyword evidence="1" id="KW-1133">Transmembrane helix</keyword>
<keyword evidence="3" id="KW-1185">Reference proteome</keyword>
<name>A0A8T3AQY6_DENNO</name>
<evidence type="ECO:0000256" key="1">
    <source>
        <dbReference type="SAM" id="Phobius"/>
    </source>
</evidence>
<dbReference type="Proteomes" id="UP000829196">
    <property type="component" value="Unassembled WGS sequence"/>
</dbReference>